<dbReference type="SUPFAM" id="SSF52540">
    <property type="entry name" value="P-loop containing nucleoside triphosphate hydrolases"/>
    <property type="match status" value="1"/>
</dbReference>
<organism evidence="3">
    <name type="scientific">Pithovirus LCPAC101</name>
    <dbReference type="NCBI Taxonomy" id="2506586"/>
    <lineage>
        <taxon>Viruses</taxon>
        <taxon>Pithoviruses</taxon>
    </lineage>
</organism>
<dbReference type="GO" id="GO:0006302">
    <property type="term" value="P:double-strand break repair"/>
    <property type="evidence" value="ECO:0007669"/>
    <property type="project" value="InterPro"/>
</dbReference>
<feature type="coiled-coil region" evidence="1">
    <location>
        <begin position="697"/>
        <end position="724"/>
    </location>
</feature>
<evidence type="ECO:0000259" key="2">
    <source>
        <dbReference type="Pfam" id="PF13476"/>
    </source>
</evidence>
<dbReference type="PANTHER" id="PTHR32114">
    <property type="entry name" value="ABC TRANSPORTER ABCH.3"/>
    <property type="match status" value="1"/>
</dbReference>
<dbReference type="GO" id="GO:0016887">
    <property type="term" value="F:ATP hydrolysis activity"/>
    <property type="evidence" value="ECO:0007669"/>
    <property type="project" value="InterPro"/>
</dbReference>
<gene>
    <name evidence="3" type="ORF">LCPAC101_01480</name>
</gene>
<accession>A0A481Z2Z0</accession>
<keyword evidence="1" id="KW-0175">Coiled coil</keyword>
<proteinExistence type="predicted"/>
<name>A0A481Z2Z0_9VIRU</name>
<feature type="coiled-coil region" evidence="1">
    <location>
        <begin position="380"/>
        <end position="414"/>
    </location>
</feature>
<evidence type="ECO:0000313" key="3">
    <source>
        <dbReference type="EMBL" id="QBK89865.1"/>
    </source>
</evidence>
<feature type="coiled-coil region" evidence="1">
    <location>
        <begin position="885"/>
        <end position="912"/>
    </location>
</feature>
<dbReference type="InterPro" id="IPR038729">
    <property type="entry name" value="Rad50/SbcC_AAA"/>
</dbReference>
<feature type="domain" description="Rad50/SbcC-type AAA" evidence="2">
    <location>
        <begin position="3"/>
        <end position="246"/>
    </location>
</feature>
<dbReference type="InterPro" id="IPR027417">
    <property type="entry name" value="P-loop_NTPase"/>
</dbReference>
<protein>
    <submittedName>
        <fullName evidence="3">Chromosome segregation ATPase</fullName>
    </submittedName>
</protein>
<dbReference type="Gene3D" id="3.40.50.300">
    <property type="entry name" value="P-loop containing nucleotide triphosphate hydrolases"/>
    <property type="match status" value="2"/>
</dbReference>
<feature type="coiled-coil region" evidence="1">
    <location>
        <begin position="592"/>
        <end position="619"/>
    </location>
</feature>
<dbReference type="Pfam" id="PF13476">
    <property type="entry name" value="AAA_23"/>
    <property type="match status" value="1"/>
</dbReference>
<sequence length="1168" mass="137051">MVRIELHNFKCYKKASFNLNDGKITLISGHSGIGKTTIILSIYWCLYAKAKKICRNGTSGKCSVTIHFEDSDIIKYGISSIYRQSRPNLLRLHNDKKSKAEDQVAQSIIDREFGTWDVWFASSYIAQKKFALLISGSNKERMNILNKLSFLSDNPEKIINRIDEKIKSYTSNFSSIQENYRAEKKIYDNDMKIQSDIFKHMVPIEEIDGKKDKLDTMNDEYNILLDKKKEQNINEGKIEMLQNRMDISTQYINTLKSNCDSIVLPLDPEAILDNIRSSHKSYEIEYIHKNKDIKNKLDENNKIIDELKLHQVKFQEYLKLYCKELNNTKELDSCKEKDKYILTRIESEKQRIADSNINRDELILHIKNIRENIKKYILSYNSESENKKNIQSKIKKYKDEYNKISEQNKEIDINIHNYEYKIKDTMISLGTHEKDHESIITKINTLSDYQKNINKNKKININNEKEIWTIQQQESNYDKSIQSYKSYNINHDKKAREDALNKIKDNINELKFKIVKYNKYIEIYSMEIELNKLNIQEPYIELEDIIRKKEHLKKLRQRDELLLCPNCNSSLMMVPSSDGNLLCPSQEIYISNQEKEDRIHNMEDEIKNMNKKYKLSEQGRNIKNKIKNIISQNKDYDNLDDNIKNNIHDLMNKFKGEVGELENQYMNISKLEYVKIPTISSKEATQHYNYSIALSKKDNISNKINNYKKEIETYKQELNKQKSIYNNRGDGDGDGYLDKSIQKYEIEMEECMTNITEYYKLYTTELRNQDKYENIFKEYNKNIAECEILEGEHLKIEEDVKSLTKIHNENIERTKINLCEHGKNIHSWVDSIQNGLLSNDPTLALSFKELSSDSLIKPDDTTIESSCAIIINNINIIYISFSNDIIKLDEELEILNVEYNNKTIEFNEKEKELVLIEFERKQKIYELEQINTRIEKESTLLDSMTLEYKKYKDIIIPNIDEQIEYISQNMRDMEISIECATRCLVFTERKLKLREKYSDVVESHKYLSALNKYRKICIDVECNKLQATVNSINAIMNDTLDMLFDENMSVYIKLYKKIKSNGRIKPSVNLQIMYKGYEIDSLLGLSGGEGDRVSLSLAIAMSRNSKSPFLLLDETMSSVGESLRSKSINAIRHVLQNSKTVICVGHIDTEGNYDDVMRLDEQNITKIV</sequence>
<reference evidence="3" key="1">
    <citation type="journal article" date="2019" name="MBio">
        <title>Virus Genomes from Deep Sea Sediments Expand the Ocean Megavirome and Support Independent Origins of Viral Gigantism.</title>
        <authorList>
            <person name="Backstrom D."/>
            <person name="Yutin N."/>
            <person name="Jorgensen S.L."/>
            <person name="Dharamshi J."/>
            <person name="Homa F."/>
            <person name="Zaremba-Niedwiedzka K."/>
            <person name="Spang A."/>
            <person name="Wolf Y.I."/>
            <person name="Koonin E.V."/>
            <person name="Ettema T.J."/>
        </authorList>
    </citation>
    <scope>NUCLEOTIDE SEQUENCE</scope>
</reference>
<dbReference type="PANTHER" id="PTHR32114:SF2">
    <property type="entry name" value="ABC TRANSPORTER ABCH.3"/>
    <property type="match status" value="1"/>
</dbReference>
<dbReference type="EMBL" id="MK500444">
    <property type="protein sequence ID" value="QBK89865.1"/>
    <property type="molecule type" value="Genomic_DNA"/>
</dbReference>
<evidence type="ECO:0000256" key="1">
    <source>
        <dbReference type="SAM" id="Coils"/>
    </source>
</evidence>